<evidence type="ECO:0000256" key="1">
    <source>
        <dbReference type="SAM" id="MobiDB-lite"/>
    </source>
</evidence>
<evidence type="ECO:0000313" key="3">
    <source>
        <dbReference type="Proteomes" id="UP000600918"/>
    </source>
</evidence>
<evidence type="ECO:0000313" key="2">
    <source>
        <dbReference type="EMBL" id="KAF7429568.1"/>
    </source>
</evidence>
<accession>A0A834UC73</accession>
<sequence>MEEEEEEEDSQNEGIEKVELDVKLELEELEEGEKKEEEEEEKEEKEEEEEEEEEEVEEEKEDGRMPLELRISRQKVSGEKAKSFERAATILSPATLPSPQHSYDIWMRGERHDGDVNHAYAREQAGSPATVHELDGFSLSTEIERRLAVSLP</sequence>
<feature type="region of interest" description="Disordered" evidence="1">
    <location>
        <begin position="1"/>
        <end position="78"/>
    </location>
</feature>
<feature type="compositionally biased region" description="Acidic residues" evidence="1">
    <location>
        <begin position="1"/>
        <end position="11"/>
    </location>
</feature>
<gene>
    <name evidence="2" type="ORF">H0235_005966</name>
</gene>
<feature type="compositionally biased region" description="Basic and acidic residues" evidence="1">
    <location>
        <begin position="61"/>
        <end position="78"/>
    </location>
</feature>
<proteinExistence type="predicted"/>
<dbReference type="AlphaFoldDB" id="A0A834UC73"/>
<feature type="compositionally biased region" description="Basic and acidic residues" evidence="1">
    <location>
        <begin position="14"/>
        <end position="26"/>
    </location>
</feature>
<organism evidence="2 3">
    <name type="scientific">Vespula pensylvanica</name>
    <name type="common">Western yellow jacket</name>
    <name type="synonym">Wasp</name>
    <dbReference type="NCBI Taxonomy" id="30213"/>
    <lineage>
        <taxon>Eukaryota</taxon>
        <taxon>Metazoa</taxon>
        <taxon>Ecdysozoa</taxon>
        <taxon>Arthropoda</taxon>
        <taxon>Hexapoda</taxon>
        <taxon>Insecta</taxon>
        <taxon>Pterygota</taxon>
        <taxon>Neoptera</taxon>
        <taxon>Endopterygota</taxon>
        <taxon>Hymenoptera</taxon>
        <taxon>Apocrita</taxon>
        <taxon>Aculeata</taxon>
        <taxon>Vespoidea</taxon>
        <taxon>Vespidae</taxon>
        <taxon>Vespinae</taxon>
        <taxon>Vespula</taxon>
    </lineage>
</organism>
<feature type="compositionally biased region" description="Acidic residues" evidence="1">
    <location>
        <begin position="27"/>
        <end position="60"/>
    </location>
</feature>
<reference evidence="2" key="1">
    <citation type="journal article" date="2020" name="G3 (Bethesda)">
        <title>High-Quality Assemblies for Three Invasive Social Wasps from the &lt;i&gt;Vespula&lt;/i&gt; Genus.</title>
        <authorList>
            <person name="Harrop T.W.R."/>
            <person name="Guhlin J."/>
            <person name="McLaughlin G.M."/>
            <person name="Permina E."/>
            <person name="Stockwell P."/>
            <person name="Gilligan J."/>
            <person name="Le Lec M.F."/>
            <person name="Gruber M.A.M."/>
            <person name="Quinn O."/>
            <person name="Lovegrove M."/>
            <person name="Duncan E.J."/>
            <person name="Remnant E.J."/>
            <person name="Van Eeckhoven J."/>
            <person name="Graham B."/>
            <person name="Knapp R.A."/>
            <person name="Langford K.W."/>
            <person name="Kronenberg Z."/>
            <person name="Press M.O."/>
            <person name="Eacker S.M."/>
            <person name="Wilson-Rankin E.E."/>
            <person name="Purcell J."/>
            <person name="Lester P.J."/>
            <person name="Dearden P.K."/>
        </authorList>
    </citation>
    <scope>NUCLEOTIDE SEQUENCE</scope>
    <source>
        <strain evidence="2">Volc-1</strain>
    </source>
</reference>
<comment type="caution">
    <text evidence="2">The sequence shown here is derived from an EMBL/GenBank/DDBJ whole genome shotgun (WGS) entry which is preliminary data.</text>
</comment>
<dbReference type="EMBL" id="JACSDY010000004">
    <property type="protein sequence ID" value="KAF7429568.1"/>
    <property type="molecule type" value="Genomic_DNA"/>
</dbReference>
<dbReference type="Proteomes" id="UP000600918">
    <property type="component" value="Unassembled WGS sequence"/>
</dbReference>
<protein>
    <submittedName>
        <fullName evidence="2">Uncharacterized protein</fullName>
    </submittedName>
</protein>
<name>A0A834UC73_VESPE</name>
<keyword evidence="3" id="KW-1185">Reference proteome</keyword>